<dbReference type="EMBL" id="CAJHNJ030000009">
    <property type="protein sequence ID" value="CAG9105390.1"/>
    <property type="molecule type" value="Genomic_DNA"/>
</dbReference>
<name>A0A8S4DV68_PLUXY</name>
<reference evidence="3" key="1">
    <citation type="submission" date="2020-11" db="EMBL/GenBank/DDBJ databases">
        <authorList>
            <person name="Whiteford S."/>
        </authorList>
    </citation>
    <scope>NUCLEOTIDE SEQUENCE</scope>
</reference>
<gene>
    <name evidence="3" type="ORF">PLXY2_LOCUS3379</name>
</gene>
<sequence length="109" mass="10818">MSSSPRRLAALAVLAAALLALGDCSPLHEAPSLGELGGHVARAARDPRLPLPSAADIEAIKKVAQILAMLGEQVIPAIIGQPAGAPCDPAPASVAPADPADPPNDPVDA</sequence>
<evidence type="ECO:0000256" key="2">
    <source>
        <dbReference type="SAM" id="SignalP"/>
    </source>
</evidence>
<accession>A0A8S4DV68</accession>
<feature type="compositionally biased region" description="Pro residues" evidence="1">
    <location>
        <begin position="99"/>
        <end position="109"/>
    </location>
</feature>
<feature type="signal peptide" evidence="2">
    <location>
        <begin position="1"/>
        <end position="24"/>
    </location>
</feature>
<feature type="compositionally biased region" description="Low complexity" evidence="1">
    <location>
        <begin position="86"/>
        <end position="98"/>
    </location>
</feature>
<evidence type="ECO:0000256" key="1">
    <source>
        <dbReference type="SAM" id="MobiDB-lite"/>
    </source>
</evidence>
<dbReference type="AlphaFoldDB" id="A0A8S4DV68"/>
<protein>
    <submittedName>
        <fullName evidence="3">(diamondback moth) hypothetical protein</fullName>
    </submittedName>
</protein>
<organism evidence="3 4">
    <name type="scientific">Plutella xylostella</name>
    <name type="common">Diamondback moth</name>
    <name type="synonym">Plutella maculipennis</name>
    <dbReference type="NCBI Taxonomy" id="51655"/>
    <lineage>
        <taxon>Eukaryota</taxon>
        <taxon>Metazoa</taxon>
        <taxon>Ecdysozoa</taxon>
        <taxon>Arthropoda</taxon>
        <taxon>Hexapoda</taxon>
        <taxon>Insecta</taxon>
        <taxon>Pterygota</taxon>
        <taxon>Neoptera</taxon>
        <taxon>Endopterygota</taxon>
        <taxon>Lepidoptera</taxon>
        <taxon>Glossata</taxon>
        <taxon>Ditrysia</taxon>
        <taxon>Yponomeutoidea</taxon>
        <taxon>Plutellidae</taxon>
        <taxon>Plutella</taxon>
    </lineage>
</organism>
<feature type="region of interest" description="Disordered" evidence="1">
    <location>
        <begin position="86"/>
        <end position="109"/>
    </location>
</feature>
<proteinExistence type="predicted"/>
<evidence type="ECO:0000313" key="4">
    <source>
        <dbReference type="Proteomes" id="UP000653454"/>
    </source>
</evidence>
<evidence type="ECO:0000313" key="3">
    <source>
        <dbReference type="EMBL" id="CAG9105390.1"/>
    </source>
</evidence>
<dbReference type="Proteomes" id="UP000653454">
    <property type="component" value="Unassembled WGS sequence"/>
</dbReference>
<feature type="chain" id="PRO_5035868070" evidence="2">
    <location>
        <begin position="25"/>
        <end position="109"/>
    </location>
</feature>
<keyword evidence="4" id="KW-1185">Reference proteome</keyword>
<keyword evidence="2" id="KW-0732">Signal</keyword>
<comment type="caution">
    <text evidence="3">The sequence shown here is derived from an EMBL/GenBank/DDBJ whole genome shotgun (WGS) entry which is preliminary data.</text>
</comment>